<organism evidence="1 2">
    <name type="scientific">Segatella cerevisiae</name>
    <dbReference type="NCBI Taxonomy" id="2053716"/>
    <lineage>
        <taxon>Bacteria</taxon>
        <taxon>Pseudomonadati</taxon>
        <taxon>Bacteroidota</taxon>
        <taxon>Bacteroidia</taxon>
        <taxon>Bacteroidales</taxon>
        <taxon>Prevotellaceae</taxon>
        <taxon>Segatella</taxon>
    </lineage>
</organism>
<accession>A0ABT1BXY2</accession>
<gene>
    <name evidence="1" type="ORF">NG821_08845</name>
</gene>
<name>A0ABT1BXY2_9BACT</name>
<dbReference type="GO" id="GO:0016746">
    <property type="term" value="F:acyltransferase activity"/>
    <property type="evidence" value="ECO:0007669"/>
    <property type="project" value="UniProtKB-KW"/>
</dbReference>
<comment type="caution">
    <text evidence="1">The sequence shown here is derived from an EMBL/GenBank/DDBJ whole genome shotgun (WGS) entry which is preliminary data.</text>
</comment>
<dbReference type="SUPFAM" id="SSF51161">
    <property type="entry name" value="Trimeric LpxA-like enzymes"/>
    <property type="match status" value="1"/>
</dbReference>
<reference evidence="1 2" key="1">
    <citation type="submission" date="2022-06" db="EMBL/GenBank/DDBJ databases">
        <title>A taxonomic note on the genus Prevotella: Description of four novel genera and emended description of the genera Hallella and Xylanibacter.</title>
        <authorList>
            <person name="Hitch T.C.A."/>
        </authorList>
    </citation>
    <scope>NUCLEOTIDE SEQUENCE [LARGE SCALE GENOMIC DNA]</scope>
    <source>
        <strain evidence="1 2">DSM 100619</strain>
    </source>
</reference>
<protein>
    <submittedName>
        <fullName evidence="1">Acyltransferase</fullName>
    </submittedName>
</protein>
<dbReference type="RefSeq" id="WP_252761299.1">
    <property type="nucleotide sequence ID" value="NZ_JAMXLY010000033.1"/>
</dbReference>
<dbReference type="InterPro" id="IPR011004">
    <property type="entry name" value="Trimer_LpxA-like_sf"/>
</dbReference>
<dbReference type="PANTHER" id="PTHR23416">
    <property type="entry name" value="SIALIC ACID SYNTHASE-RELATED"/>
    <property type="match status" value="1"/>
</dbReference>
<proteinExistence type="predicted"/>
<sequence>MIKLGKQSEKTCTTKGFWLYNQGTIIFNGPTLMGNGCRLEIKKGAKLEIGENTGMTGETSINCYESISLGRFFSCAWNVQISDTDFHDCYKINGEGKKTERPFTNPISIGNFVWICKGVTILKGTVLSDWCTVGANSLVIGQHNLPPYSLIAGSPAKDTGEKLLRKDLDELKSRTAFVITKGLATF</sequence>
<evidence type="ECO:0000313" key="1">
    <source>
        <dbReference type="EMBL" id="MCO6025941.1"/>
    </source>
</evidence>
<dbReference type="Gene3D" id="2.160.10.10">
    <property type="entry name" value="Hexapeptide repeat proteins"/>
    <property type="match status" value="1"/>
</dbReference>
<keyword evidence="2" id="KW-1185">Reference proteome</keyword>
<dbReference type="CDD" id="cd04647">
    <property type="entry name" value="LbH_MAT_like"/>
    <property type="match status" value="1"/>
</dbReference>
<keyword evidence="1" id="KW-0808">Transferase</keyword>
<dbReference type="EMBL" id="JAMXLY010000033">
    <property type="protein sequence ID" value="MCO6025941.1"/>
    <property type="molecule type" value="Genomic_DNA"/>
</dbReference>
<keyword evidence="1" id="KW-0012">Acyltransferase</keyword>
<dbReference type="Proteomes" id="UP001204015">
    <property type="component" value="Unassembled WGS sequence"/>
</dbReference>
<evidence type="ECO:0000313" key="2">
    <source>
        <dbReference type="Proteomes" id="UP001204015"/>
    </source>
</evidence>
<dbReference type="InterPro" id="IPR051159">
    <property type="entry name" value="Hexapeptide_acetyltransf"/>
</dbReference>